<gene>
    <name evidence="2" type="ORF">OS493_025704</name>
</gene>
<proteinExistence type="predicted"/>
<keyword evidence="3" id="KW-1185">Reference proteome</keyword>
<comment type="caution">
    <text evidence="2">The sequence shown here is derived from an EMBL/GenBank/DDBJ whole genome shotgun (WGS) entry which is preliminary data.</text>
</comment>
<sequence>MKQIVRVGNLKMTTTKVIILRMMKPLLVVHLSLKLDGKEDGESEDGEENCTTKDGGLKKEPSEGEDASIEVTPEMGTQFDENLEMTKGDESYKEPSIFVLLTCWG</sequence>
<dbReference type="Proteomes" id="UP001163046">
    <property type="component" value="Unassembled WGS sequence"/>
</dbReference>
<accession>A0A9X0D1M3</accession>
<evidence type="ECO:0000313" key="2">
    <source>
        <dbReference type="EMBL" id="KAJ7383832.1"/>
    </source>
</evidence>
<dbReference type="EMBL" id="MU825894">
    <property type="protein sequence ID" value="KAJ7383832.1"/>
    <property type="molecule type" value="Genomic_DNA"/>
</dbReference>
<evidence type="ECO:0000256" key="1">
    <source>
        <dbReference type="SAM" id="MobiDB-lite"/>
    </source>
</evidence>
<reference evidence="2" key="1">
    <citation type="submission" date="2023-01" db="EMBL/GenBank/DDBJ databases">
        <title>Genome assembly of the deep-sea coral Lophelia pertusa.</title>
        <authorList>
            <person name="Herrera S."/>
            <person name="Cordes E."/>
        </authorList>
    </citation>
    <scope>NUCLEOTIDE SEQUENCE</scope>
    <source>
        <strain evidence="2">USNM1676648</strain>
        <tissue evidence="2">Polyp</tissue>
    </source>
</reference>
<protein>
    <submittedName>
        <fullName evidence="2">Uncharacterized protein</fullName>
    </submittedName>
</protein>
<evidence type="ECO:0000313" key="3">
    <source>
        <dbReference type="Proteomes" id="UP001163046"/>
    </source>
</evidence>
<dbReference type="AlphaFoldDB" id="A0A9X0D1M3"/>
<name>A0A9X0D1M3_9CNID</name>
<organism evidence="2 3">
    <name type="scientific">Desmophyllum pertusum</name>
    <dbReference type="NCBI Taxonomy" id="174260"/>
    <lineage>
        <taxon>Eukaryota</taxon>
        <taxon>Metazoa</taxon>
        <taxon>Cnidaria</taxon>
        <taxon>Anthozoa</taxon>
        <taxon>Hexacorallia</taxon>
        <taxon>Scleractinia</taxon>
        <taxon>Caryophylliina</taxon>
        <taxon>Caryophylliidae</taxon>
        <taxon>Desmophyllum</taxon>
    </lineage>
</organism>
<feature type="region of interest" description="Disordered" evidence="1">
    <location>
        <begin position="37"/>
        <end position="76"/>
    </location>
</feature>